<feature type="region of interest" description="Disordered" evidence="1">
    <location>
        <begin position="280"/>
        <end position="358"/>
    </location>
</feature>
<feature type="compositionally biased region" description="Basic residues" evidence="1">
    <location>
        <begin position="907"/>
        <end position="919"/>
    </location>
</feature>
<feature type="region of interest" description="Disordered" evidence="1">
    <location>
        <begin position="888"/>
        <end position="1165"/>
    </location>
</feature>
<feature type="compositionally biased region" description="Basic and acidic residues" evidence="1">
    <location>
        <begin position="296"/>
        <end position="315"/>
    </location>
</feature>
<feature type="compositionally biased region" description="Basic and acidic residues" evidence="1">
    <location>
        <begin position="732"/>
        <end position="754"/>
    </location>
</feature>
<feature type="compositionally biased region" description="Basic and acidic residues" evidence="1">
    <location>
        <begin position="1116"/>
        <end position="1125"/>
    </location>
</feature>
<feature type="region of interest" description="Disordered" evidence="1">
    <location>
        <begin position="1"/>
        <end position="47"/>
    </location>
</feature>
<evidence type="ECO:0000313" key="2">
    <source>
        <dbReference type="Proteomes" id="UP000694845"/>
    </source>
</evidence>
<feature type="compositionally biased region" description="Polar residues" evidence="1">
    <location>
        <begin position="1302"/>
        <end position="1312"/>
    </location>
</feature>
<feature type="compositionally biased region" description="Basic and acidic residues" evidence="1">
    <location>
        <begin position="940"/>
        <end position="950"/>
    </location>
</feature>
<proteinExistence type="predicted"/>
<organism evidence="2 3">
    <name type="scientific">Acanthaster planci</name>
    <name type="common">Crown-of-thorns starfish</name>
    <dbReference type="NCBI Taxonomy" id="133434"/>
    <lineage>
        <taxon>Eukaryota</taxon>
        <taxon>Metazoa</taxon>
        <taxon>Echinodermata</taxon>
        <taxon>Eleutherozoa</taxon>
        <taxon>Asterozoa</taxon>
        <taxon>Asteroidea</taxon>
        <taxon>Valvatacea</taxon>
        <taxon>Valvatida</taxon>
        <taxon>Acanthasteridae</taxon>
        <taxon>Acanthaster</taxon>
    </lineage>
</organism>
<feature type="compositionally biased region" description="Polar residues" evidence="1">
    <location>
        <begin position="612"/>
        <end position="629"/>
    </location>
</feature>
<feature type="compositionally biased region" description="Polar residues" evidence="1">
    <location>
        <begin position="984"/>
        <end position="993"/>
    </location>
</feature>
<dbReference type="OrthoDB" id="10667028at2759"/>
<feature type="region of interest" description="Disordered" evidence="1">
    <location>
        <begin position="732"/>
        <end position="851"/>
    </location>
</feature>
<dbReference type="Proteomes" id="UP000694845">
    <property type="component" value="Unplaced"/>
</dbReference>
<reference evidence="3" key="1">
    <citation type="submission" date="2025-08" db="UniProtKB">
        <authorList>
            <consortium name="RefSeq"/>
        </authorList>
    </citation>
    <scope>IDENTIFICATION</scope>
</reference>
<feature type="compositionally biased region" description="Basic and acidic residues" evidence="1">
    <location>
        <begin position="442"/>
        <end position="452"/>
    </location>
</feature>
<feature type="compositionally biased region" description="Basic and acidic residues" evidence="1">
    <location>
        <begin position="1"/>
        <end position="17"/>
    </location>
</feature>
<feature type="compositionally biased region" description="Acidic residues" evidence="1">
    <location>
        <begin position="374"/>
        <end position="386"/>
    </location>
</feature>
<dbReference type="GeneID" id="110977708"/>
<evidence type="ECO:0000256" key="1">
    <source>
        <dbReference type="SAM" id="MobiDB-lite"/>
    </source>
</evidence>
<feature type="compositionally biased region" description="Low complexity" evidence="1">
    <location>
        <begin position="549"/>
        <end position="562"/>
    </location>
</feature>
<feature type="region of interest" description="Disordered" evidence="1">
    <location>
        <begin position="374"/>
        <end position="452"/>
    </location>
</feature>
<sequence>MKKLMKGDDGEKADSVKGKKKKQAPTPDVEPRPAKSGKPAAKPTFARCRMVAPPADDSVKLDLHLPAARDNSVSVKAPLKTEATGKIALLPAGAAESIELKQTQNVMATDLTAGWCERVTTSVRRQSETPAICKTASSMLESDQPSSLEQALDKKTAEDNSIILDKQSLISHDDSDCYAYVSQQQQRKQIMQQILQELSSDDESPPQTGKAPGVLKDETVTKMVIPPKGISLAPSKSCWLETSAEDQLEVAQDKGMVVTKEDEVLDDEPSSLPETTFLLGKHTDEQSSTQSCQIEKATDEIKEDWAHSPSVEREATTTTPDDSKPQAANRLANDTDVQDIEDGDDNEEKKGEQLDVKTNVSKKALCAIKQMDDDYNSWDEGSDEEEYIKTQVEKPSTGYTTKKVDSMDELLREFPPSSEGNEIRTVDGQKGTRASDRAGSPTERDEKVERKEEGLTEFEAIEQMLQQSSSDDLFGIVDKVTSCKGSIAMPLTPQPQTVTSPMKKDVKLVESTEDELCSLTDKEERDIVVENEMKSTGSTDYNLGRSAELSKTTSLSTQSKISDLPVKPETDAEDLLQRGLNSVAACKENEVAVKSETKTTKSTGDTTKHQQVDSGNKTRYAVDNNSSKPTEVPEHTKDKIDRDSASEDTRKRKIRFSDVSRGPTITGQRRGPLKGILKQRPCANASPEQNTEWKSGTEPAEDFLADCERADASKDVTRDVLSEINATKPHEDARLVRIHHEDAHFDVPDTHEGSVDSGRSPQESSSESEDSSTPTIDLDADMEDIKWSEAFLKGLDEETDDENDFFPPKKTEAFQDGVHSPSLESSSESDVPVASPVHDDSDASETIGSQTLLDCDTQGKLRDSLLQAGKPDSAKAFQDAEVPCYLRDDFNPAPEQKPFKRWDPMAAKKKLDKISQSKKKLPESPTPRWLKTDFNPDGSGSKREVWKAPSEKPVLCSTPDKTASGDADIDCGLMTDSGKENLRKQSQNESQRILDSMRSQEKFQQSSKTVTNPPPSTPAPTDKDLPRFLRPDFDPAPEQKPFKRWNPVEAKKKFTKIANKTKLPDATKKTGRAPGGQHATETPCWLQPDFDPSKTEPVTTPALQQSHQAPQCNKLSQRDSERKQIPDTSLDISSAPMTEILHQPEAAWNEELRPTVDDPYADDPAARYGASLTYQDAAEWMQMGSGHLLPDHHCALNQTERSFHQQQAPDEHTEVMALGSSSVPAWLQSQPQPPQDARPGHMPALPGVKPNNAGLSRHRDRAVAQERQTKQDSGVRTIGLQPRAPPSMPGMNPRRPAITPKWMQSQLSSALPQATPPSHRPPPNLPSGIQVLDSSGAPSWPDISATPQPRGTLNKMPALPGVNASKRRQHRQEVETVEPLPSGLTTIEPMATLGTRSLVGRMSHPLLLPTNSAPPTSMQAFPADQPMQQVTAASERSLSSGAPSPEPPRYNWMKPEYGQGGTAWLDSTNERRTLLNSIARTQAARRLRNV</sequence>
<feature type="region of interest" description="Disordered" evidence="1">
    <location>
        <begin position="531"/>
        <end position="700"/>
    </location>
</feature>
<evidence type="ECO:0000313" key="3">
    <source>
        <dbReference type="RefSeq" id="XP_022087746.1"/>
    </source>
</evidence>
<feature type="compositionally biased region" description="Basic and acidic residues" evidence="1">
    <location>
        <begin position="631"/>
        <end position="658"/>
    </location>
</feature>
<feature type="compositionally biased region" description="Low complexity" evidence="1">
    <location>
        <begin position="820"/>
        <end position="829"/>
    </location>
</feature>
<feature type="compositionally biased region" description="Pro residues" evidence="1">
    <location>
        <begin position="1314"/>
        <end position="1325"/>
    </location>
</feature>
<feature type="compositionally biased region" description="Polar residues" evidence="1">
    <location>
        <begin position="1096"/>
        <end position="1115"/>
    </location>
</feature>
<feature type="compositionally biased region" description="Acidic residues" evidence="1">
    <location>
        <begin position="336"/>
        <end position="346"/>
    </location>
</feature>
<protein>
    <submittedName>
        <fullName evidence="3">Uncharacterized protein LOC110977708</fullName>
    </submittedName>
</protein>
<feature type="compositionally biased region" description="Basic and acidic residues" evidence="1">
    <location>
        <begin position="402"/>
        <end position="412"/>
    </location>
</feature>
<feature type="region of interest" description="Disordered" evidence="1">
    <location>
        <begin position="1225"/>
        <end position="1378"/>
    </location>
</feature>
<keyword evidence="2" id="KW-1185">Reference proteome</keyword>
<name>A0A8B7Y7J9_ACAPL</name>
<feature type="compositionally biased region" description="Basic and acidic residues" evidence="1">
    <location>
        <begin position="1021"/>
        <end position="1033"/>
    </location>
</feature>
<feature type="compositionally biased region" description="Polar residues" evidence="1">
    <location>
        <begin position="1126"/>
        <end position="1136"/>
    </location>
</feature>
<feature type="compositionally biased region" description="Basic and acidic residues" evidence="1">
    <location>
        <begin position="1261"/>
        <end position="1270"/>
    </location>
</feature>
<feature type="region of interest" description="Disordered" evidence="1">
    <location>
        <begin position="1424"/>
        <end position="1455"/>
    </location>
</feature>
<gene>
    <name evidence="3" type="primary">LOC110977708</name>
</gene>
<feature type="compositionally biased region" description="Polar residues" evidence="1">
    <location>
        <begin position="1002"/>
        <end position="1011"/>
    </location>
</feature>
<dbReference type="RefSeq" id="XP_022087746.1">
    <property type="nucleotide sequence ID" value="XM_022232054.1"/>
</dbReference>
<feature type="compositionally biased region" description="Polar residues" evidence="1">
    <location>
        <begin position="1426"/>
        <end position="1442"/>
    </location>
</feature>
<feature type="compositionally biased region" description="Basic and acidic residues" evidence="1">
    <location>
        <begin position="587"/>
        <end position="599"/>
    </location>
</feature>
<accession>A0A8B7Y7J9</accession>
<dbReference type="KEGG" id="aplc:110977708"/>